<proteinExistence type="predicted"/>
<organism evidence="2 3">
    <name type="scientific">Rhodofomes roseus</name>
    <dbReference type="NCBI Taxonomy" id="34475"/>
    <lineage>
        <taxon>Eukaryota</taxon>
        <taxon>Fungi</taxon>
        <taxon>Dikarya</taxon>
        <taxon>Basidiomycota</taxon>
        <taxon>Agaricomycotina</taxon>
        <taxon>Agaricomycetes</taxon>
        <taxon>Polyporales</taxon>
        <taxon>Rhodofomes</taxon>
    </lineage>
</organism>
<dbReference type="EMBL" id="JADCUA010000025">
    <property type="protein sequence ID" value="KAH9831649.1"/>
    <property type="molecule type" value="Genomic_DNA"/>
</dbReference>
<evidence type="ECO:0000256" key="1">
    <source>
        <dbReference type="SAM" id="Phobius"/>
    </source>
</evidence>
<feature type="non-terminal residue" evidence="2">
    <location>
        <position position="109"/>
    </location>
</feature>
<accession>A0ABQ8K4P1</accession>
<keyword evidence="3" id="KW-1185">Reference proteome</keyword>
<name>A0ABQ8K4P1_9APHY</name>
<keyword evidence="1" id="KW-0472">Membrane</keyword>
<comment type="caution">
    <text evidence="2">The sequence shown here is derived from an EMBL/GenBank/DDBJ whole genome shotgun (WGS) entry which is preliminary data.</text>
</comment>
<gene>
    <name evidence="2" type="ORF">C8Q71DRAFT_781795</name>
</gene>
<dbReference type="GeneID" id="72005626"/>
<protein>
    <submittedName>
        <fullName evidence="2">Uncharacterized protein</fullName>
    </submittedName>
</protein>
<keyword evidence="1" id="KW-0812">Transmembrane</keyword>
<sequence length="109" mass="11517">MYLKVRASIAHAHHPVITTMNTRKYARVFLTSSVAAFRLSTHCAVTVAVASRHPTSTSWTSFVTVLRVLSLCLVSTSASCFNSVAIMLMSSVIASSAFSTGATSGAMST</sequence>
<keyword evidence="1" id="KW-1133">Transmembrane helix</keyword>
<dbReference type="RefSeq" id="XP_047774763.1">
    <property type="nucleotide sequence ID" value="XM_047924894.1"/>
</dbReference>
<feature type="transmembrane region" description="Helical" evidence="1">
    <location>
        <begin position="28"/>
        <end position="50"/>
    </location>
</feature>
<evidence type="ECO:0000313" key="3">
    <source>
        <dbReference type="Proteomes" id="UP000814176"/>
    </source>
</evidence>
<dbReference type="Proteomes" id="UP000814176">
    <property type="component" value="Unassembled WGS sequence"/>
</dbReference>
<feature type="transmembrane region" description="Helical" evidence="1">
    <location>
        <begin position="62"/>
        <end position="88"/>
    </location>
</feature>
<evidence type="ECO:0000313" key="2">
    <source>
        <dbReference type="EMBL" id="KAH9831649.1"/>
    </source>
</evidence>
<reference evidence="2 3" key="1">
    <citation type="journal article" date="2021" name="Environ. Microbiol.">
        <title>Gene family expansions and transcriptome signatures uncover fungal adaptations to wood decay.</title>
        <authorList>
            <person name="Hage H."/>
            <person name="Miyauchi S."/>
            <person name="Viragh M."/>
            <person name="Drula E."/>
            <person name="Min B."/>
            <person name="Chaduli D."/>
            <person name="Navarro D."/>
            <person name="Favel A."/>
            <person name="Norest M."/>
            <person name="Lesage-Meessen L."/>
            <person name="Balint B."/>
            <person name="Merenyi Z."/>
            <person name="de Eugenio L."/>
            <person name="Morin E."/>
            <person name="Martinez A.T."/>
            <person name="Baldrian P."/>
            <person name="Stursova M."/>
            <person name="Martinez M.J."/>
            <person name="Novotny C."/>
            <person name="Magnuson J.K."/>
            <person name="Spatafora J.W."/>
            <person name="Maurice S."/>
            <person name="Pangilinan J."/>
            <person name="Andreopoulos W."/>
            <person name="LaButti K."/>
            <person name="Hundley H."/>
            <person name="Na H."/>
            <person name="Kuo A."/>
            <person name="Barry K."/>
            <person name="Lipzen A."/>
            <person name="Henrissat B."/>
            <person name="Riley R."/>
            <person name="Ahrendt S."/>
            <person name="Nagy L.G."/>
            <person name="Grigoriev I.V."/>
            <person name="Martin F."/>
            <person name="Rosso M.N."/>
        </authorList>
    </citation>
    <scope>NUCLEOTIDE SEQUENCE [LARGE SCALE GENOMIC DNA]</scope>
    <source>
        <strain evidence="2 3">CIRM-BRFM 1785</strain>
    </source>
</reference>